<keyword evidence="2" id="KW-0460">Magnesium</keyword>
<keyword evidence="4" id="KW-1185">Reference proteome</keyword>
<protein>
    <submittedName>
        <fullName evidence="3">2-phospho-L-lactate transferase</fullName>
        <ecNumber evidence="3">2.7.8.28</ecNumber>
    </submittedName>
</protein>
<organism evidence="3 4">
    <name type="scientific">Actinacidiphila oryziradicis</name>
    <dbReference type="NCBI Taxonomy" id="2571141"/>
    <lineage>
        <taxon>Bacteria</taxon>
        <taxon>Bacillati</taxon>
        <taxon>Actinomycetota</taxon>
        <taxon>Actinomycetes</taxon>
        <taxon>Kitasatosporales</taxon>
        <taxon>Streptomycetaceae</taxon>
        <taxon>Actinacidiphila</taxon>
    </lineage>
</organism>
<dbReference type="GO" id="GO:0043743">
    <property type="term" value="F:LPPG:FO 2-phospho-L-lactate transferase activity"/>
    <property type="evidence" value="ECO:0007669"/>
    <property type="project" value="UniProtKB-EC"/>
</dbReference>
<name>A0A4U0T855_9ACTN</name>
<dbReference type="CDD" id="cd07186">
    <property type="entry name" value="CofD_like"/>
    <property type="match status" value="1"/>
</dbReference>
<dbReference type="Gene3D" id="3.40.50.10680">
    <property type="entry name" value="CofD-like domains"/>
    <property type="match status" value="1"/>
</dbReference>
<dbReference type="PANTHER" id="PTHR43007">
    <property type="entry name" value="2-PHOSPHO-L-LACTATE TRANSFERASE"/>
    <property type="match status" value="1"/>
</dbReference>
<dbReference type="Proteomes" id="UP000305778">
    <property type="component" value="Unassembled WGS sequence"/>
</dbReference>
<dbReference type="AlphaFoldDB" id="A0A4U0T855"/>
<evidence type="ECO:0000256" key="2">
    <source>
        <dbReference type="ARBA" id="ARBA00022842"/>
    </source>
</evidence>
<gene>
    <name evidence="3" type="ORF">FCI23_19450</name>
</gene>
<dbReference type="GO" id="GO:0000287">
    <property type="term" value="F:magnesium ion binding"/>
    <property type="evidence" value="ECO:0007669"/>
    <property type="project" value="InterPro"/>
</dbReference>
<dbReference type="FunFam" id="1.10.8.240:FF:000001">
    <property type="entry name" value="2-phospho-L-lactate transferase"/>
    <property type="match status" value="1"/>
</dbReference>
<evidence type="ECO:0000313" key="3">
    <source>
        <dbReference type="EMBL" id="TKA10095.1"/>
    </source>
</evidence>
<keyword evidence="1 3" id="KW-0808">Transferase</keyword>
<dbReference type="InterPro" id="IPR010115">
    <property type="entry name" value="FbiA/CofD"/>
</dbReference>
<dbReference type="InterPro" id="IPR038136">
    <property type="entry name" value="CofD-like_dom_sf"/>
</dbReference>
<evidence type="ECO:0000313" key="4">
    <source>
        <dbReference type="Proteomes" id="UP000305778"/>
    </source>
</evidence>
<dbReference type="FunFam" id="3.40.50.10680:FF:000001">
    <property type="entry name" value="2-phospho-L-lactate transferase"/>
    <property type="match status" value="1"/>
</dbReference>
<dbReference type="InterPro" id="IPR002882">
    <property type="entry name" value="CofD"/>
</dbReference>
<dbReference type="OrthoDB" id="7466225at2"/>
<dbReference type="EMBL" id="SUMC01000017">
    <property type="protein sequence ID" value="TKA10095.1"/>
    <property type="molecule type" value="Genomic_DNA"/>
</dbReference>
<dbReference type="Pfam" id="PF01933">
    <property type="entry name" value="CofD"/>
    <property type="match status" value="1"/>
</dbReference>
<dbReference type="Gene3D" id="1.10.8.240">
    <property type="entry name" value="CofD-like domain"/>
    <property type="match status" value="1"/>
</dbReference>
<comment type="caution">
    <text evidence="3">The sequence shown here is derived from an EMBL/GenBank/DDBJ whole genome shotgun (WGS) entry which is preliminary data.</text>
</comment>
<reference evidence="3 4" key="1">
    <citation type="submission" date="2019-04" db="EMBL/GenBank/DDBJ databases">
        <title>Streptomyces oryziradicis sp. nov., a novel actinomycete isolated from rhizosphere soil of rice (Oryza sativa L.).</title>
        <authorList>
            <person name="Li C."/>
        </authorList>
    </citation>
    <scope>NUCLEOTIDE SEQUENCE [LARGE SCALE GENOMIC DNA]</scope>
    <source>
        <strain evidence="3 4">NEAU-C40</strain>
    </source>
</reference>
<sequence>MRIVVLAGGIGGARFLRGLKAAEPEADITVIGNTGDDIHLFGLKVCPDLDTVMYTLGGGIHEEQGWGRADESFSVKSELAAYGVGPEWFGLGDRDFATHIVRTQMTQAGYPLSAVTEALCARWQPGIRLIPMTDDRVETHVLIDTPAEGRKAVHFQEYWVRLHAAVDAHAVVPVGAEQAKPAPGVLEAIAAADVILFPPSNPVVSIGTILAVPGIREAIAEAGVPVVGLSPIVGGAPVRGMADKVLAAVGVEATAAAVAAHYGSGLLDGWLVDTVDAASVPEVEAAGIRCRAVPLLMTDVKASATMAREALTLAEEVRA</sequence>
<dbReference type="RefSeq" id="WP_136725176.1">
    <property type="nucleotide sequence ID" value="NZ_JAOPYF010000556.1"/>
</dbReference>
<dbReference type="EC" id="2.7.8.28" evidence="3"/>
<dbReference type="HAMAP" id="MF_01257">
    <property type="entry name" value="CofD"/>
    <property type="match status" value="1"/>
</dbReference>
<dbReference type="PANTHER" id="PTHR43007:SF1">
    <property type="entry name" value="2-PHOSPHO-L-LACTATE TRANSFERASE"/>
    <property type="match status" value="1"/>
</dbReference>
<dbReference type="UniPathway" id="UPA00071"/>
<proteinExistence type="inferred from homology"/>
<dbReference type="SUPFAM" id="SSF142338">
    <property type="entry name" value="CofD-like"/>
    <property type="match status" value="1"/>
</dbReference>
<accession>A0A4U0T855</accession>
<evidence type="ECO:0000256" key="1">
    <source>
        <dbReference type="ARBA" id="ARBA00022679"/>
    </source>
</evidence>
<dbReference type="NCBIfam" id="TIGR01819">
    <property type="entry name" value="F420_cofD"/>
    <property type="match status" value="1"/>
</dbReference>